<dbReference type="InterPro" id="IPR042099">
    <property type="entry name" value="ANL_N_sf"/>
</dbReference>
<dbReference type="PANTHER" id="PTHR43767">
    <property type="entry name" value="LONG-CHAIN-FATTY-ACID--COA LIGASE"/>
    <property type="match status" value="1"/>
</dbReference>
<dbReference type="InterPro" id="IPR050237">
    <property type="entry name" value="ATP-dep_AMP-bd_enzyme"/>
</dbReference>
<comment type="caution">
    <text evidence="11">The sequence shown here is derived from an EMBL/GenBank/DDBJ whole genome shotgun (WGS) entry which is preliminary data.</text>
</comment>
<reference evidence="12" key="1">
    <citation type="journal article" date="2019" name="Int. J. Syst. Evol. Microbiol.">
        <title>The Global Catalogue of Microorganisms (GCM) 10K type strain sequencing project: providing services to taxonomists for standard genome sequencing and annotation.</title>
        <authorList>
            <consortium name="The Broad Institute Genomics Platform"/>
            <consortium name="The Broad Institute Genome Sequencing Center for Infectious Disease"/>
            <person name="Wu L."/>
            <person name="Ma J."/>
        </authorList>
    </citation>
    <scope>NUCLEOTIDE SEQUENCE [LARGE SCALE GENOMIC DNA]</scope>
    <source>
        <strain evidence="12">CGMCC 4.1530</strain>
    </source>
</reference>
<feature type="domain" description="AMP-dependent synthetase/ligase" evidence="9">
    <location>
        <begin position="36"/>
        <end position="426"/>
    </location>
</feature>
<evidence type="ECO:0000256" key="7">
    <source>
        <dbReference type="ARBA" id="ARBA00039545"/>
    </source>
</evidence>
<keyword evidence="5" id="KW-0472">Membrane</keyword>
<dbReference type="InterPro" id="IPR045851">
    <property type="entry name" value="AMP-bd_C_sf"/>
</dbReference>
<dbReference type="EMBL" id="JBHSUC010000001">
    <property type="protein sequence ID" value="MFC6360613.1"/>
    <property type="molecule type" value="Genomic_DNA"/>
</dbReference>
<sequence>MALQADTRKKPWLAHYPDNVLPEINADHCQSLLDVFEQSVQRYNHKPAYISMGQTLTFRQLEQQSRAFAAYLQQALKLAKGTRLALMLPNTLQFPVALFGALRAGMIVVNVNPRYKPAELRHQLADSGAEVIVIISSFVATLQQVMADTRLRHIIVTSPGDGLRWPKRSLVNLAVRFIKGYRPGGFLPDARSYRHCLQRGQSLTYHRPELHPHDVALLQYTGGTTGRAKGAMLTHRNLQANLEQIKAMYGGVLVSGEEMIVTALPLYHIFALTVNCLLFLEKGGSNLLVTNPLDTRRMIKTLSRYRFTAISGVNTLFDTLLASTDFRKLNFSSLKLTVGGGMSVTRSVAEQWHALTGNYLLEGYGLTECSPLVAVNPCNSREHTGSVGIPVPSTEIKIVDEQGNERGQGERGELLIKGPQVMAGYWNQPAETAAVFSDGWLRSGDIVTADQQGFIRVVDRKKDMILVSGFNVYPCEVEAVILSLDKVAEAAVISVPSDKTGEAVKAFVVARDKSLTREELLDHCRKNLTGYKIPRQIEFCDALPKSNIGKILRRELRSGVIADP</sequence>
<dbReference type="InterPro" id="IPR000873">
    <property type="entry name" value="AMP-dep_synth/lig_dom"/>
</dbReference>
<keyword evidence="4" id="KW-0436">Ligase</keyword>
<evidence type="ECO:0000256" key="8">
    <source>
        <dbReference type="ARBA" id="ARBA00042773"/>
    </source>
</evidence>
<dbReference type="PROSITE" id="PS00455">
    <property type="entry name" value="AMP_BINDING"/>
    <property type="match status" value="1"/>
</dbReference>
<evidence type="ECO:0000313" key="12">
    <source>
        <dbReference type="Proteomes" id="UP001596215"/>
    </source>
</evidence>
<organism evidence="11 12">
    <name type="scientific">Tatumella punctata</name>
    <dbReference type="NCBI Taxonomy" id="399969"/>
    <lineage>
        <taxon>Bacteria</taxon>
        <taxon>Pseudomonadati</taxon>
        <taxon>Pseudomonadota</taxon>
        <taxon>Gammaproteobacteria</taxon>
        <taxon>Enterobacterales</taxon>
        <taxon>Erwiniaceae</taxon>
        <taxon>Tatumella</taxon>
    </lineage>
</organism>
<comment type="pathway">
    <text evidence="2">Lipid metabolism; fatty acid beta-oxidation.</text>
</comment>
<dbReference type="InterPro" id="IPR020845">
    <property type="entry name" value="AMP-binding_CS"/>
</dbReference>
<dbReference type="Gene3D" id="3.40.50.12780">
    <property type="entry name" value="N-terminal domain of ligase-like"/>
    <property type="match status" value="1"/>
</dbReference>
<evidence type="ECO:0000259" key="10">
    <source>
        <dbReference type="Pfam" id="PF13193"/>
    </source>
</evidence>
<evidence type="ECO:0000256" key="6">
    <source>
        <dbReference type="ARBA" id="ARBA00026121"/>
    </source>
</evidence>
<gene>
    <name evidence="11" type="ORF">ACFP73_00590</name>
</gene>
<feature type="domain" description="AMP-binding enzyme C-terminal" evidence="10">
    <location>
        <begin position="476"/>
        <end position="550"/>
    </location>
</feature>
<protein>
    <recommendedName>
        <fullName evidence="7">Long-chain-fatty-acid--CoA ligase</fullName>
        <ecNumber evidence="6">6.2.1.3</ecNumber>
    </recommendedName>
    <alternativeName>
        <fullName evidence="8">Long-chain acyl-CoA synthetase</fullName>
    </alternativeName>
</protein>
<dbReference type="PANTHER" id="PTHR43767:SF8">
    <property type="entry name" value="LONG-CHAIN-FATTY-ACID--COA LIGASE"/>
    <property type="match status" value="1"/>
</dbReference>
<evidence type="ECO:0000256" key="1">
    <source>
        <dbReference type="ARBA" id="ARBA00004170"/>
    </source>
</evidence>
<proteinExistence type="inferred from homology"/>
<keyword evidence="12" id="KW-1185">Reference proteome</keyword>
<dbReference type="Gene3D" id="3.30.300.30">
    <property type="match status" value="1"/>
</dbReference>
<evidence type="ECO:0000256" key="5">
    <source>
        <dbReference type="ARBA" id="ARBA00023136"/>
    </source>
</evidence>
<dbReference type="RefSeq" id="WP_212708301.1">
    <property type="nucleotide sequence ID" value="NZ_BAAAFW010000017.1"/>
</dbReference>
<dbReference type="Pfam" id="PF00501">
    <property type="entry name" value="AMP-binding"/>
    <property type="match status" value="1"/>
</dbReference>
<dbReference type="Proteomes" id="UP001596215">
    <property type="component" value="Unassembled WGS sequence"/>
</dbReference>
<dbReference type="SUPFAM" id="SSF56801">
    <property type="entry name" value="Acetyl-CoA synthetase-like"/>
    <property type="match status" value="1"/>
</dbReference>
<name>A0ABW1VJC1_9GAMM</name>
<evidence type="ECO:0000256" key="3">
    <source>
        <dbReference type="ARBA" id="ARBA00006432"/>
    </source>
</evidence>
<evidence type="ECO:0000256" key="4">
    <source>
        <dbReference type="ARBA" id="ARBA00022598"/>
    </source>
</evidence>
<accession>A0ABW1VJC1</accession>
<dbReference type="InterPro" id="IPR025110">
    <property type="entry name" value="AMP-bd_C"/>
</dbReference>
<dbReference type="CDD" id="cd05936">
    <property type="entry name" value="FC-FACS_FadD_like"/>
    <property type="match status" value="1"/>
</dbReference>
<evidence type="ECO:0000256" key="2">
    <source>
        <dbReference type="ARBA" id="ARBA00005005"/>
    </source>
</evidence>
<comment type="subcellular location">
    <subcellularLocation>
        <location evidence="1">Membrane</location>
        <topology evidence="1">Peripheral membrane protein</topology>
    </subcellularLocation>
</comment>
<comment type="similarity">
    <text evidence="3">Belongs to the ATP-dependent AMP-binding enzyme family.</text>
</comment>
<dbReference type="EC" id="6.2.1.3" evidence="6"/>
<evidence type="ECO:0000259" key="9">
    <source>
        <dbReference type="Pfam" id="PF00501"/>
    </source>
</evidence>
<dbReference type="Pfam" id="PF13193">
    <property type="entry name" value="AMP-binding_C"/>
    <property type="match status" value="1"/>
</dbReference>
<evidence type="ECO:0000313" key="11">
    <source>
        <dbReference type="EMBL" id="MFC6360613.1"/>
    </source>
</evidence>